<keyword evidence="7" id="KW-0732">Signal</keyword>
<feature type="chain" id="PRO_5035317637" evidence="7">
    <location>
        <begin position="22"/>
        <end position="259"/>
    </location>
</feature>
<dbReference type="AlphaFoldDB" id="A0A8J3BJW1"/>
<keyword evidence="2" id="KW-0479">Metal-binding</keyword>
<comment type="caution">
    <text evidence="8">The sequence shown here is derived from an EMBL/GenBank/DDBJ whole genome shotgun (WGS) entry which is preliminary data.</text>
</comment>
<dbReference type="InterPro" id="IPR003154">
    <property type="entry name" value="S1/P1nuclease"/>
</dbReference>
<evidence type="ECO:0000256" key="5">
    <source>
        <dbReference type="ARBA" id="ARBA00023157"/>
    </source>
</evidence>
<reference evidence="8" key="2">
    <citation type="submission" date="2020-09" db="EMBL/GenBank/DDBJ databases">
        <authorList>
            <person name="Sun Q."/>
            <person name="Ohkuma M."/>
        </authorList>
    </citation>
    <scope>NUCLEOTIDE SEQUENCE</scope>
    <source>
        <strain evidence="8">JCM 12862</strain>
    </source>
</reference>
<dbReference type="CDD" id="cd11010">
    <property type="entry name" value="S1-P1_nuclease"/>
    <property type="match status" value="1"/>
</dbReference>
<dbReference type="Gene3D" id="1.10.575.10">
    <property type="entry name" value="P1 Nuclease"/>
    <property type="match status" value="1"/>
</dbReference>
<sequence length="259" mass="29918">MKYLFTCALLFLLLIPCTTNASDDWGATGHRTVGRIAEQYLKGHAKRKIKKLLHGESLALVSTYADEIKSDKRYDKFYTWHYINMPLDVDYDPSKQNPDGDLVSGINYCKTIISDKNASDDDKIFYLKLLVHLIGDLHQPLHVGLSEDRGGNDFKVQWFYKDTNLHSVWDNKMIDDYGMSYTELAKNAEKLSKEEVKNIQEGTVINWVNDTHKLTRQVYANVTANDNLRYQYSYEYMGIVRDQLQKGGIRLAKVLNDLF</sequence>
<keyword evidence="9" id="KW-1185">Reference proteome</keyword>
<dbReference type="Pfam" id="PF02265">
    <property type="entry name" value="S1-P1_nuclease"/>
    <property type="match status" value="1"/>
</dbReference>
<evidence type="ECO:0000256" key="6">
    <source>
        <dbReference type="ARBA" id="ARBA00023180"/>
    </source>
</evidence>
<evidence type="ECO:0000313" key="9">
    <source>
        <dbReference type="Proteomes" id="UP000612329"/>
    </source>
</evidence>
<evidence type="ECO:0000256" key="4">
    <source>
        <dbReference type="ARBA" id="ARBA00022801"/>
    </source>
</evidence>
<dbReference type="GO" id="GO:0046872">
    <property type="term" value="F:metal ion binding"/>
    <property type="evidence" value="ECO:0007669"/>
    <property type="project" value="UniProtKB-KW"/>
</dbReference>
<keyword evidence="6" id="KW-0325">Glycoprotein</keyword>
<dbReference type="GO" id="GO:0006308">
    <property type="term" value="P:DNA catabolic process"/>
    <property type="evidence" value="ECO:0007669"/>
    <property type="project" value="InterPro"/>
</dbReference>
<proteinExistence type="predicted"/>
<organism evidence="8 9">
    <name type="scientific">Yeosuana aromativorans</name>
    <dbReference type="NCBI Taxonomy" id="288019"/>
    <lineage>
        <taxon>Bacteria</taxon>
        <taxon>Pseudomonadati</taxon>
        <taxon>Bacteroidota</taxon>
        <taxon>Flavobacteriia</taxon>
        <taxon>Flavobacteriales</taxon>
        <taxon>Flavobacteriaceae</taxon>
        <taxon>Yeosuana</taxon>
    </lineage>
</organism>
<dbReference type="InterPro" id="IPR008947">
    <property type="entry name" value="PLipase_C/P1_nuclease_dom_sf"/>
</dbReference>
<reference evidence="8" key="1">
    <citation type="journal article" date="2014" name="Int. J. Syst. Evol. Microbiol.">
        <title>Complete genome sequence of Corynebacterium casei LMG S-19264T (=DSM 44701T), isolated from a smear-ripened cheese.</title>
        <authorList>
            <consortium name="US DOE Joint Genome Institute (JGI-PGF)"/>
            <person name="Walter F."/>
            <person name="Albersmeier A."/>
            <person name="Kalinowski J."/>
            <person name="Ruckert C."/>
        </authorList>
    </citation>
    <scope>NUCLEOTIDE SEQUENCE</scope>
    <source>
        <strain evidence="8">JCM 12862</strain>
    </source>
</reference>
<gene>
    <name evidence="8" type="ORF">GCM10007962_07530</name>
</gene>
<dbReference type="PANTHER" id="PTHR33146:SF26">
    <property type="entry name" value="ENDONUCLEASE 4"/>
    <property type="match status" value="1"/>
</dbReference>
<evidence type="ECO:0000256" key="7">
    <source>
        <dbReference type="SAM" id="SignalP"/>
    </source>
</evidence>
<dbReference type="GO" id="GO:0004519">
    <property type="term" value="F:endonuclease activity"/>
    <property type="evidence" value="ECO:0007669"/>
    <property type="project" value="UniProtKB-KW"/>
</dbReference>
<dbReference type="GO" id="GO:0003676">
    <property type="term" value="F:nucleic acid binding"/>
    <property type="evidence" value="ECO:0007669"/>
    <property type="project" value="InterPro"/>
</dbReference>
<dbReference type="RefSeq" id="WP_188650192.1">
    <property type="nucleotide sequence ID" value="NZ_BMNR01000002.1"/>
</dbReference>
<feature type="signal peptide" evidence="7">
    <location>
        <begin position="1"/>
        <end position="21"/>
    </location>
</feature>
<keyword evidence="3 8" id="KW-0255">Endonuclease</keyword>
<protein>
    <submittedName>
        <fullName evidence="8">Endonuclease</fullName>
    </submittedName>
</protein>
<dbReference type="PANTHER" id="PTHR33146">
    <property type="entry name" value="ENDONUCLEASE 4"/>
    <property type="match status" value="1"/>
</dbReference>
<evidence type="ECO:0000256" key="1">
    <source>
        <dbReference type="ARBA" id="ARBA00022722"/>
    </source>
</evidence>
<evidence type="ECO:0000313" key="8">
    <source>
        <dbReference type="EMBL" id="GGK15759.1"/>
    </source>
</evidence>
<accession>A0A8J3BJW1</accession>
<dbReference type="Proteomes" id="UP000612329">
    <property type="component" value="Unassembled WGS sequence"/>
</dbReference>
<keyword evidence="5" id="KW-1015">Disulfide bond</keyword>
<evidence type="ECO:0000256" key="2">
    <source>
        <dbReference type="ARBA" id="ARBA00022723"/>
    </source>
</evidence>
<dbReference type="GO" id="GO:0016788">
    <property type="term" value="F:hydrolase activity, acting on ester bonds"/>
    <property type="evidence" value="ECO:0007669"/>
    <property type="project" value="InterPro"/>
</dbReference>
<dbReference type="SUPFAM" id="SSF48537">
    <property type="entry name" value="Phospholipase C/P1 nuclease"/>
    <property type="match status" value="1"/>
</dbReference>
<dbReference type="EMBL" id="BMNR01000002">
    <property type="protein sequence ID" value="GGK15759.1"/>
    <property type="molecule type" value="Genomic_DNA"/>
</dbReference>
<evidence type="ECO:0000256" key="3">
    <source>
        <dbReference type="ARBA" id="ARBA00022759"/>
    </source>
</evidence>
<keyword evidence="4" id="KW-0378">Hydrolase</keyword>
<name>A0A8J3BJW1_9FLAO</name>
<keyword evidence="1" id="KW-0540">Nuclease</keyword>